<comment type="caution">
    <text evidence="6">The sequence shown here is derived from an EMBL/GenBank/DDBJ whole genome shotgun (WGS) entry which is preliminary data.</text>
</comment>
<dbReference type="OrthoDB" id="9774865at2"/>
<reference evidence="6 7" key="1">
    <citation type="submission" date="2020-01" db="EMBL/GenBank/DDBJ databases">
        <title>Whole-genome sequence of Heliobacterium undosum DSM 13378.</title>
        <authorList>
            <person name="Kyndt J.A."/>
            <person name="Meyer T.E."/>
        </authorList>
    </citation>
    <scope>NUCLEOTIDE SEQUENCE [LARGE SCALE GENOMIC DNA]</scope>
    <source>
        <strain evidence="6 7">DSM 13378</strain>
    </source>
</reference>
<dbReference type="InterPro" id="IPR011006">
    <property type="entry name" value="CheY-like_superfamily"/>
</dbReference>
<evidence type="ECO:0000259" key="4">
    <source>
        <dbReference type="PROSITE" id="PS50110"/>
    </source>
</evidence>
<evidence type="ECO:0000313" key="6">
    <source>
        <dbReference type="EMBL" id="MZP30033.1"/>
    </source>
</evidence>
<evidence type="ECO:0000259" key="5">
    <source>
        <dbReference type="PROSITE" id="PS50930"/>
    </source>
</evidence>
<dbReference type="PROSITE" id="PS50930">
    <property type="entry name" value="HTH_LYTTR"/>
    <property type="match status" value="1"/>
</dbReference>
<evidence type="ECO:0000256" key="2">
    <source>
        <dbReference type="ARBA" id="ARBA00024867"/>
    </source>
</evidence>
<dbReference type="InterPro" id="IPR001789">
    <property type="entry name" value="Sig_transdc_resp-reg_receiver"/>
</dbReference>
<evidence type="ECO:0000313" key="7">
    <source>
        <dbReference type="Proteomes" id="UP000463470"/>
    </source>
</evidence>
<dbReference type="RefSeq" id="WP_161258560.1">
    <property type="nucleotide sequence ID" value="NZ_WXEY01000009.1"/>
</dbReference>
<dbReference type="Gene3D" id="2.40.50.1020">
    <property type="entry name" value="LytTr DNA-binding domain"/>
    <property type="match status" value="1"/>
</dbReference>
<dbReference type="PANTHER" id="PTHR37299">
    <property type="entry name" value="TRANSCRIPTIONAL REGULATOR-RELATED"/>
    <property type="match status" value="1"/>
</dbReference>
<feature type="domain" description="HTH LytTR-type" evidence="5">
    <location>
        <begin position="135"/>
        <end position="241"/>
    </location>
</feature>
<dbReference type="Pfam" id="PF04397">
    <property type="entry name" value="LytTR"/>
    <property type="match status" value="1"/>
</dbReference>
<comment type="function">
    <text evidence="2">May play the central regulatory role in sporulation. It may be an element of the effector pathway responsible for the activation of sporulation genes in response to nutritional stress. Spo0A may act in concert with spo0H (a sigma factor) to control the expression of some genes that are critical to the sporulation process.</text>
</comment>
<proteinExistence type="predicted"/>
<organism evidence="6 7">
    <name type="scientific">Heliomicrobium undosum</name>
    <dbReference type="NCBI Taxonomy" id="121734"/>
    <lineage>
        <taxon>Bacteria</taxon>
        <taxon>Bacillati</taxon>
        <taxon>Bacillota</taxon>
        <taxon>Clostridia</taxon>
        <taxon>Eubacteriales</taxon>
        <taxon>Heliobacteriaceae</taxon>
        <taxon>Heliomicrobium</taxon>
    </lineage>
</organism>
<feature type="domain" description="Response regulatory" evidence="4">
    <location>
        <begin position="2"/>
        <end position="116"/>
    </location>
</feature>
<dbReference type="Proteomes" id="UP000463470">
    <property type="component" value="Unassembled WGS sequence"/>
</dbReference>
<dbReference type="EMBL" id="WXEY01000009">
    <property type="protein sequence ID" value="MZP30033.1"/>
    <property type="molecule type" value="Genomic_DNA"/>
</dbReference>
<dbReference type="SMART" id="SM00850">
    <property type="entry name" value="LytTR"/>
    <property type="match status" value="1"/>
</dbReference>
<dbReference type="SUPFAM" id="SSF52172">
    <property type="entry name" value="CheY-like"/>
    <property type="match status" value="1"/>
</dbReference>
<dbReference type="AlphaFoldDB" id="A0A845L1E0"/>
<gene>
    <name evidence="6" type="ORF">GTO91_09980</name>
</gene>
<dbReference type="PANTHER" id="PTHR37299:SF1">
    <property type="entry name" value="STAGE 0 SPORULATION PROTEIN A HOMOLOG"/>
    <property type="match status" value="1"/>
</dbReference>
<protein>
    <recommendedName>
        <fullName evidence="1">Stage 0 sporulation protein A homolog</fullName>
    </recommendedName>
</protein>
<dbReference type="GO" id="GO:0003677">
    <property type="term" value="F:DNA binding"/>
    <property type="evidence" value="ECO:0007669"/>
    <property type="project" value="InterPro"/>
</dbReference>
<accession>A0A845L1E0</accession>
<keyword evidence="7" id="KW-1185">Reference proteome</keyword>
<feature type="modified residue" description="4-aspartylphosphate" evidence="3">
    <location>
        <position position="53"/>
    </location>
</feature>
<dbReference type="Pfam" id="PF00072">
    <property type="entry name" value="Response_reg"/>
    <property type="match status" value="1"/>
</dbReference>
<evidence type="ECO:0000256" key="1">
    <source>
        <dbReference type="ARBA" id="ARBA00018672"/>
    </source>
</evidence>
<dbReference type="Gene3D" id="3.40.50.2300">
    <property type="match status" value="1"/>
</dbReference>
<keyword evidence="3" id="KW-0597">Phosphoprotein</keyword>
<name>A0A845L1E0_9FIRM</name>
<dbReference type="PROSITE" id="PS50110">
    <property type="entry name" value="RESPONSE_REGULATORY"/>
    <property type="match status" value="1"/>
</dbReference>
<dbReference type="GO" id="GO:0000156">
    <property type="term" value="F:phosphorelay response regulator activity"/>
    <property type="evidence" value="ECO:0007669"/>
    <property type="project" value="InterPro"/>
</dbReference>
<sequence>MKVMIAEDELLSREELAHLLGQIEDIELCPSARNGKELLRLQKEHQPQLIFLDIEMPEMNGVEAARQLAESSPPPLIIFTTAYEQYALEAFGLRALDYLLKPVDEERLSESLQRARERLQELAPQTVPKAPISNLLLEEGDKLVVVKPDRIFFAEKEERRVVIHCDRGRFETRLTMQELQDKLAGHPFVRCHRSFLVNLDFVDEIEPWQNGTYNILLKGLGGVKVPVSRAAAKEVLQRLER</sequence>
<dbReference type="SMART" id="SM00448">
    <property type="entry name" value="REC"/>
    <property type="match status" value="1"/>
</dbReference>
<dbReference type="CDD" id="cd17532">
    <property type="entry name" value="REC_LytTR_AlgR-like"/>
    <property type="match status" value="1"/>
</dbReference>
<dbReference type="InterPro" id="IPR007492">
    <property type="entry name" value="LytTR_DNA-bd_dom"/>
</dbReference>
<evidence type="ECO:0000256" key="3">
    <source>
        <dbReference type="PROSITE-ProRule" id="PRU00169"/>
    </source>
</evidence>
<dbReference type="InterPro" id="IPR046947">
    <property type="entry name" value="LytR-like"/>
</dbReference>